<evidence type="ECO:0000313" key="2">
    <source>
        <dbReference type="Proteomes" id="UP001549164"/>
    </source>
</evidence>
<dbReference type="SUPFAM" id="SSF56784">
    <property type="entry name" value="HAD-like"/>
    <property type="match status" value="1"/>
</dbReference>
<accession>A0ABV2I9V3</accession>
<dbReference type="Gene3D" id="3.40.50.1000">
    <property type="entry name" value="HAD superfamily/HAD-like"/>
    <property type="match status" value="1"/>
</dbReference>
<evidence type="ECO:0000313" key="1">
    <source>
        <dbReference type="EMBL" id="MET3599678.1"/>
    </source>
</evidence>
<proteinExistence type="predicted"/>
<protein>
    <submittedName>
        <fullName evidence="1">HAD superfamily hydrolase (TIGR01509 family)</fullName>
    </submittedName>
</protein>
<dbReference type="Proteomes" id="UP001549164">
    <property type="component" value="Unassembled WGS sequence"/>
</dbReference>
<dbReference type="InterPro" id="IPR006439">
    <property type="entry name" value="HAD-SF_hydro_IA"/>
</dbReference>
<dbReference type="InterPro" id="IPR023198">
    <property type="entry name" value="PGP-like_dom2"/>
</dbReference>
<dbReference type="EMBL" id="JBEPLY010000004">
    <property type="protein sequence ID" value="MET3599678.1"/>
    <property type="molecule type" value="Genomic_DNA"/>
</dbReference>
<name>A0ABV2I9V3_9HYPH</name>
<dbReference type="PANTHER" id="PTHR18901:SF38">
    <property type="entry name" value="PSEUDOURIDINE-5'-PHOSPHATASE"/>
    <property type="match status" value="1"/>
</dbReference>
<dbReference type="InterPro" id="IPR041492">
    <property type="entry name" value="HAD_2"/>
</dbReference>
<dbReference type="InterPro" id="IPR023214">
    <property type="entry name" value="HAD_sf"/>
</dbReference>
<organism evidence="1 2">
    <name type="scientific">Martelella mangrovi</name>
    <dbReference type="NCBI Taxonomy" id="1397477"/>
    <lineage>
        <taxon>Bacteria</taxon>
        <taxon>Pseudomonadati</taxon>
        <taxon>Pseudomonadota</taxon>
        <taxon>Alphaproteobacteria</taxon>
        <taxon>Hyphomicrobiales</taxon>
        <taxon>Aurantimonadaceae</taxon>
        <taxon>Martelella</taxon>
    </lineage>
</organism>
<dbReference type="SFLD" id="SFLDG01129">
    <property type="entry name" value="C1.5:_HAD__Beta-PGM__Phosphata"/>
    <property type="match status" value="1"/>
</dbReference>
<dbReference type="InterPro" id="IPR036412">
    <property type="entry name" value="HAD-like_sf"/>
</dbReference>
<keyword evidence="1" id="KW-0378">Hydrolase</keyword>
<dbReference type="Pfam" id="PF13419">
    <property type="entry name" value="HAD_2"/>
    <property type="match status" value="1"/>
</dbReference>
<dbReference type="SFLD" id="SFLDG01135">
    <property type="entry name" value="C1.5.6:_HAD__Beta-PGM__Phospha"/>
    <property type="match status" value="1"/>
</dbReference>
<dbReference type="Gene3D" id="1.10.150.240">
    <property type="entry name" value="Putative phosphatase, domain 2"/>
    <property type="match status" value="1"/>
</dbReference>
<dbReference type="GO" id="GO:0016787">
    <property type="term" value="F:hydrolase activity"/>
    <property type="evidence" value="ECO:0007669"/>
    <property type="project" value="UniProtKB-KW"/>
</dbReference>
<comment type="caution">
    <text evidence="1">The sequence shown here is derived from an EMBL/GenBank/DDBJ whole genome shotgun (WGS) entry which is preliminary data.</text>
</comment>
<dbReference type="PANTHER" id="PTHR18901">
    <property type="entry name" value="2-DEOXYGLUCOSE-6-PHOSPHATE PHOSPHATASE 2"/>
    <property type="match status" value="1"/>
</dbReference>
<dbReference type="SFLD" id="SFLDS00003">
    <property type="entry name" value="Haloacid_Dehalogenase"/>
    <property type="match status" value="1"/>
</dbReference>
<dbReference type="RefSeq" id="WP_354433776.1">
    <property type="nucleotide sequence ID" value="NZ_JBEPLY010000004.1"/>
</dbReference>
<sequence length="225" mass="23882">MNKTVIFDFDGVLANSEIIALAELQTSLEEYGITVDWDTLVEKFLGASIKQITAFVENSTGKPVEPAFQKDWYARLFDRYARELQPMTGAADMLDSLDAAGIGYCIASGGSYKRLGVALDCIGFADRFRGRAFSAESVEHGKPAPDVFLYAAEQSGAQAGDCVVLEDSIAGVIAAGRAGMRCVGFVGGGHLEGVRPLHAERLQSAGADTVLTDLSGFRQAAFGAV</sequence>
<reference evidence="1 2" key="1">
    <citation type="submission" date="2024-06" db="EMBL/GenBank/DDBJ databases">
        <title>Genomic Encyclopedia of Type Strains, Phase IV (KMG-IV): sequencing the most valuable type-strain genomes for metagenomic binning, comparative biology and taxonomic classification.</title>
        <authorList>
            <person name="Goeker M."/>
        </authorList>
    </citation>
    <scope>NUCLEOTIDE SEQUENCE [LARGE SCALE GENOMIC DNA]</scope>
    <source>
        <strain evidence="1 2">DSM 28102</strain>
    </source>
</reference>
<gene>
    <name evidence="1" type="ORF">ABID12_001617</name>
</gene>
<keyword evidence="2" id="KW-1185">Reference proteome</keyword>
<dbReference type="NCBIfam" id="TIGR01509">
    <property type="entry name" value="HAD-SF-IA-v3"/>
    <property type="match status" value="1"/>
</dbReference>